<dbReference type="InterPro" id="IPR008207">
    <property type="entry name" value="Sig_transdc_His_kin_Hpt_dom"/>
</dbReference>
<dbReference type="Pfam" id="PF01627">
    <property type="entry name" value="Hpt"/>
    <property type="match status" value="1"/>
</dbReference>
<dbReference type="Proteomes" id="UP001500101">
    <property type="component" value="Unassembled WGS sequence"/>
</dbReference>
<gene>
    <name evidence="3" type="ORF">GCM10022216_10680</name>
</gene>
<evidence type="ECO:0000259" key="2">
    <source>
        <dbReference type="PROSITE" id="PS50894"/>
    </source>
</evidence>
<evidence type="ECO:0000256" key="1">
    <source>
        <dbReference type="PROSITE-ProRule" id="PRU00110"/>
    </source>
</evidence>
<name>A0ABP7YGY2_9SPHI</name>
<dbReference type="PROSITE" id="PS50894">
    <property type="entry name" value="HPT"/>
    <property type="match status" value="1"/>
</dbReference>
<keyword evidence="1" id="KW-0597">Phosphoprotein</keyword>
<sequence length="117" mass="13473">MNYKIINPEFILSNMMNNVDVVKQMIGMFLGQGKEDFQELKQAIGKEDYIEIKSKAHHIKPTMEYIGASNIRLQFQELESQAEAKAAFSDIQQIFTKLEQDFTLAMEELEDYASTLS</sequence>
<dbReference type="SUPFAM" id="SSF47226">
    <property type="entry name" value="Histidine-containing phosphotransfer domain, HPT domain"/>
    <property type="match status" value="1"/>
</dbReference>
<dbReference type="Gene3D" id="1.20.120.160">
    <property type="entry name" value="HPT domain"/>
    <property type="match status" value="1"/>
</dbReference>
<evidence type="ECO:0000313" key="4">
    <source>
        <dbReference type="Proteomes" id="UP001500101"/>
    </source>
</evidence>
<proteinExistence type="predicted"/>
<dbReference type="RefSeq" id="WP_344673584.1">
    <property type="nucleotide sequence ID" value="NZ_BAAAZI010000006.1"/>
</dbReference>
<comment type="caution">
    <text evidence="3">The sequence shown here is derived from an EMBL/GenBank/DDBJ whole genome shotgun (WGS) entry which is preliminary data.</text>
</comment>
<feature type="modified residue" description="Phosphohistidine" evidence="1">
    <location>
        <position position="57"/>
    </location>
</feature>
<organism evidence="3 4">
    <name type="scientific">Sphingobacterium kyonggiense</name>
    <dbReference type="NCBI Taxonomy" id="714075"/>
    <lineage>
        <taxon>Bacteria</taxon>
        <taxon>Pseudomonadati</taxon>
        <taxon>Bacteroidota</taxon>
        <taxon>Sphingobacteriia</taxon>
        <taxon>Sphingobacteriales</taxon>
        <taxon>Sphingobacteriaceae</taxon>
        <taxon>Sphingobacterium</taxon>
    </lineage>
</organism>
<dbReference type="EMBL" id="BAAAZI010000006">
    <property type="protein sequence ID" value="GAA4136125.1"/>
    <property type="molecule type" value="Genomic_DNA"/>
</dbReference>
<dbReference type="InterPro" id="IPR036641">
    <property type="entry name" value="HPT_dom_sf"/>
</dbReference>
<accession>A0ABP7YGY2</accession>
<keyword evidence="4" id="KW-1185">Reference proteome</keyword>
<feature type="domain" description="HPt" evidence="2">
    <location>
        <begin position="18"/>
        <end position="112"/>
    </location>
</feature>
<evidence type="ECO:0000313" key="3">
    <source>
        <dbReference type="EMBL" id="GAA4136125.1"/>
    </source>
</evidence>
<reference evidence="4" key="1">
    <citation type="journal article" date="2019" name="Int. J. Syst. Evol. Microbiol.">
        <title>The Global Catalogue of Microorganisms (GCM) 10K type strain sequencing project: providing services to taxonomists for standard genome sequencing and annotation.</title>
        <authorList>
            <consortium name="The Broad Institute Genomics Platform"/>
            <consortium name="The Broad Institute Genome Sequencing Center for Infectious Disease"/>
            <person name="Wu L."/>
            <person name="Ma J."/>
        </authorList>
    </citation>
    <scope>NUCLEOTIDE SEQUENCE [LARGE SCALE GENOMIC DNA]</scope>
    <source>
        <strain evidence="4">JCM 16704</strain>
    </source>
</reference>
<protein>
    <recommendedName>
        <fullName evidence="2">HPt domain-containing protein</fullName>
    </recommendedName>
</protein>